<evidence type="ECO:0000256" key="4">
    <source>
        <dbReference type="ARBA" id="ARBA00022989"/>
    </source>
</evidence>
<dbReference type="PANTHER" id="PTHR12677">
    <property type="entry name" value="GOLGI APPARATUS MEMBRANE PROTEIN TVP38-RELATED"/>
    <property type="match status" value="1"/>
</dbReference>
<keyword evidence="4 6" id="KW-1133">Transmembrane helix</keyword>
<evidence type="ECO:0000256" key="5">
    <source>
        <dbReference type="ARBA" id="ARBA00023136"/>
    </source>
</evidence>
<reference evidence="8" key="1">
    <citation type="submission" date="2024-06" db="EMBL/GenBank/DDBJ databases">
        <title>Sequencing and assembly of the genome of Dyadobacter sp. strain 676, a symbiont of Cyamopsis tetragonoloba.</title>
        <authorList>
            <person name="Guro P."/>
            <person name="Sazanova A."/>
            <person name="Kuznetsova I."/>
            <person name="Belimov A."/>
            <person name="Safronova V."/>
        </authorList>
    </citation>
    <scope>NUCLEOTIDE SEQUENCE</scope>
    <source>
        <strain evidence="8">676</strain>
    </source>
</reference>
<dbReference type="AlphaFoldDB" id="A0AAU8FRQ0"/>
<feature type="transmembrane region" description="Helical" evidence="6">
    <location>
        <begin position="134"/>
        <end position="156"/>
    </location>
</feature>
<feature type="transmembrane region" description="Helical" evidence="6">
    <location>
        <begin position="48"/>
        <end position="77"/>
    </location>
</feature>
<evidence type="ECO:0000256" key="1">
    <source>
        <dbReference type="ARBA" id="ARBA00004651"/>
    </source>
</evidence>
<gene>
    <name evidence="8" type="ORF">ABV298_13005</name>
</gene>
<evidence type="ECO:0000256" key="2">
    <source>
        <dbReference type="ARBA" id="ARBA00022475"/>
    </source>
</evidence>
<dbReference type="EMBL" id="CP159289">
    <property type="protein sequence ID" value="XCH27260.1"/>
    <property type="molecule type" value="Genomic_DNA"/>
</dbReference>
<evidence type="ECO:0000313" key="8">
    <source>
        <dbReference type="EMBL" id="XCH27260.1"/>
    </source>
</evidence>
<evidence type="ECO:0000256" key="6">
    <source>
        <dbReference type="RuleBase" id="RU366058"/>
    </source>
</evidence>
<comment type="subcellular location">
    <subcellularLocation>
        <location evidence="1 6">Cell membrane</location>
        <topology evidence="1 6">Multi-pass membrane protein</topology>
    </subcellularLocation>
</comment>
<protein>
    <recommendedName>
        <fullName evidence="6">TVP38/TMEM64 family membrane protein</fullName>
    </recommendedName>
</protein>
<proteinExistence type="inferred from homology"/>
<sequence>METSTPKRFSFPVVVSLLMTIVPLVTTSVLTAWAINHEKVLRELPMEWWLGVTIILTLASAAALTPPTFLALVYGYFLGWASLPMLFALNVGAITIIYVSANFLHAASVRSYLIQVYPQVGTLLRRFYKNELRLIFFAKLSPVLPFAITNLFFAMAGARFKQVLTGGTLGMIPRTLLAVWAGKEAQDIRYLLEHPNEGLATKIVLIALIVISTAGIGYFFKDKSMVES</sequence>
<dbReference type="PANTHER" id="PTHR12677:SF59">
    <property type="entry name" value="GOLGI APPARATUS MEMBRANE PROTEIN TVP38-RELATED"/>
    <property type="match status" value="1"/>
</dbReference>
<keyword evidence="3 6" id="KW-0812">Transmembrane</keyword>
<comment type="similarity">
    <text evidence="6">Belongs to the TVP38/TMEM64 family.</text>
</comment>
<evidence type="ECO:0000256" key="3">
    <source>
        <dbReference type="ARBA" id="ARBA00022692"/>
    </source>
</evidence>
<dbReference type="RefSeq" id="WP_353722520.1">
    <property type="nucleotide sequence ID" value="NZ_CP159289.1"/>
</dbReference>
<name>A0AAU8FRQ0_9BACT</name>
<feature type="transmembrane region" description="Helical" evidence="6">
    <location>
        <begin position="199"/>
        <end position="220"/>
    </location>
</feature>
<feature type="domain" description="VTT" evidence="7">
    <location>
        <begin position="66"/>
        <end position="183"/>
    </location>
</feature>
<dbReference type="GO" id="GO:0005886">
    <property type="term" value="C:plasma membrane"/>
    <property type="evidence" value="ECO:0007669"/>
    <property type="project" value="UniProtKB-SubCell"/>
</dbReference>
<feature type="transmembrane region" description="Helical" evidence="6">
    <location>
        <begin position="12"/>
        <end position="36"/>
    </location>
</feature>
<organism evidence="8">
    <name type="scientific">Dyadobacter sp. 676</name>
    <dbReference type="NCBI Taxonomy" id="3088362"/>
    <lineage>
        <taxon>Bacteria</taxon>
        <taxon>Pseudomonadati</taxon>
        <taxon>Bacteroidota</taxon>
        <taxon>Cytophagia</taxon>
        <taxon>Cytophagales</taxon>
        <taxon>Spirosomataceae</taxon>
        <taxon>Dyadobacter</taxon>
    </lineage>
</organism>
<dbReference type="Pfam" id="PF09335">
    <property type="entry name" value="VTT_dom"/>
    <property type="match status" value="1"/>
</dbReference>
<dbReference type="InterPro" id="IPR015414">
    <property type="entry name" value="TMEM64"/>
</dbReference>
<keyword evidence="2 6" id="KW-1003">Cell membrane</keyword>
<accession>A0AAU8FRQ0</accession>
<evidence type="ECO:0000259" key="7">
    <source>
        <dbReference type="Pfam" id="PF09335"/>
    </source>
</evidence>
<feature type="transmembrane region" description="Helical" evidence="6">
    <location>
        <begin position="83"/>
        <end position="104"/>
    </location>
</feature>
<keyword evidence="5 6" id="KW-0472">Membrane</keyword>
<dbReference type="InterPro" id="IPR032816">
    <property type="entry name" value="VTT_dom"/>
</dbReference>